<dbReference type="InterPro" id="IPR013154">
    <property type="entry name" value="ADH-like_N"/>
</dbReference>
<dbReference type="GO" id="GO:0016628">
    <property type="term" value="F:oxidoreductase activity, acting on the CH-CH group of donors, NAD or NADP as acceptor"/>
    <property type="evidence" value="ECO:0007669"/>
    <property type="project" value="InterPro"/>
</dbReference>
<dbReference type="OrthoDB" id="9992527at2759"/>
<dbReference type="EMBL" id="KI913201">
    <property type="protein sequence ID" value="ETV67215.1"/>
    <property type="molecule type" value="Genomic_DNA"/>
</dbReference>
<name>W4FIA2_APHAT</name>
<dbReference type="Pfam" id="PF08240">
    <property type="entry name" value="ADH_N"/>
    <property type="match status" value="1"/>
</dbReference>
<organism evidence="4">
    <name type="scientific">Aphanomyces astaci</name>
    <name type="common">Crayfish plague agent</name>
    <dbReference type="NCBI Taxonomy" id="112090"/>
    <lineage>
        <taxon>Eukaryota</taxon>
        <taxon>Sar</taxon>
        <taxon>Stramenopiles</taxon>
        <taxon>Oomycota</taxon>
        <taxon>Saprolegniomycetes</taxon>
        <taxon>Saprolegniales</taxon>
        <taxon>Verrucalvaceae</taxon>
        <taxon>Aphanomyces</taxon>
    </lineage>
</organism>
<dbReference type="SUPFAM" id="SSF50129">
    <property type="entry name" value="GroES-like"/>
    <property type="match status" value="1"/>
</dbReference>
<dbReference type="SMART" id="SM00829">
    <property type="entry name" value="PKS_ER"/>
    <property type="match status" value="1"/>
</dbReference>
<evidence type="ECO:0000259" key="3">
    <source>
        <dbReference type="SMART" id="SM00829"/>
    </source>
</evidence>
<dbReference type="AlphaFoldDB" id="W4FIA2"/>
<evidence type="ECO:0000256" key="2">
    <source>
        <dbReference type="ARBA" id="ARBA00023027"/>
    </source>
</evidence>
<dbReference type="STRING" id="112090.W4FIA2"/>
<dbReference type="Gene3D" id="3.90.180.10">
    <property type="entry name" value="Medium-chain alcohol dehydrogenases, catalytic domain"/>
    <property type="match status" value="1"/>
</dbReference>
<dbReference type="PROSITE" id="PS01162">
    <property type="entry name" value="QOR_ZETA_CRYSTAL"/>
    <property type="match status" value="1"/>
</dbReference>
<dbReference type="InterPro" id="IPR020843">
    <property type="entry name" value="ER"/>
</dbReference>
<dbReference type="InterPro" id="IPR044626">
    <property type="entry name" value="AOR-like"/>
</dbReference>
<dbReference type="InterPro" id="IPR002364">
    <property type="entry name" value="Quin_OxRdtase/zeta-crystal_CS"/>
</dbReference>
<dbReference type="GO" id="GO:0008270">
    <property type="term" value="F:zinc ion binding"/>
    <property type="evidence" value="ECO:0007669"/>
    <property type="project" value="InterPro"/>
</dbReference>
<evidence type="ECO:0000313" key="4">
    <source>
        <dbReference type="EMBL" id="ETV67215.1"/>
    </source>
</evidence>
<dbReference type="VEuPathDB" id="FungiDB:H257_16590"/>
<keyword evidence="2" id="KW-0520">NAD</keyword>
<dbReference type="Pfam" id="PF13602">
    <property type="entry name" value="ADH_zinc_N_2"/>
    <property type="match status" value="1"/>
</dbReference>
<dbReference type="InterPro" id="IPR011032">
    <property type="entry name" value="GroES-like_sf"/>
</dbReference>
<accession>W4FIA2</accession>
<dbReference type="InterPro" id="IPR036291">
    <property type="entry name" value="NAD(P)-bd_dom_sf"/>
</dbReference>
<gene>
    <name evidence="4" type="ORF">H257_16590</name>
</gene>
<sequence length="392" mass="42405">MALQQSAAVPSAVAMEKGRVEMRHTYRSDDESEDESSPPMMQACYYTKYGKPSVVQIGQLPRATLVAPDDILVRVHAASINPIDYKRREGAFKLILESKWPNIVGYDMAGVVVLCGTSVKNFHVGDEVFACVPHDRIGTLAEFAAVPERAAALKPKNLSFIQAAAVPISALVAMQTLRRLNLKPGQSFLLTGGSGGVGTFALQLAKNVFKAGQIATTALQQKDHILTRLGADIIVDYSDSHFEKELTDYDCAMDCTSEAKKCVECVKSGGIVASIADTPPPEAMGDLEDELHGRPSCCLGIVLGCLSYSMKAKARARSVEYAYVLVSPDGRMLREVATYCQDGLVRPVIDKVFPFAQALEAMELLEAGHVTGKIVIEMPANAAKDRHQPESE</sequence>
<dbReference type="GeneID" id="20818586"/>
<evidence type="ECO:0000256" key="1">
    <source>
        <dbReference type="ARBA" id="ARBA00023002"/>
    </source>
</evidence>
<feature type="domain" description="Enoyl reductase (ER)" evidence="3">
    <location>
        <begin position="58"/>
        <end position="376"/>
    </location>
</feature>
<reference evidence="4" key="1">
    <citation type="submission" date="2013-12" db="EMBL/GenBank/DDBJ databases">
        <title>The Genome Sequence of Aphanomyces astaci APO3.</title>
        <authorList>
            <consortium name="The Broad Institute Genomics Platform"/>
            <person name="Russ C."/>
            <person name="Tyler B."/>
            <person name="van West P."/>
            <person name="Dieguez-Uribeondo J."/>
            <person name="Young S.K."/>
            <person name="Zeng Q."/>
            <person name="Gargeya S."/>
            <person name="Fitzgerald M."/>
            <person name="Abouelleil A."/>
            <person name="Alvarado L."/>
            <person name="Chapman S.B."/>
            <person name="Gainer-Dewar J."/>
            <person name="Goldberg J."/>
            <person name="Griggs A."/>
            <person name="Gujja S."/>
            <person name="Hansen M."/>
            <person name="Howarth C."/>
            <person name="Imamovic A."/>
            <person name="Ireland A."/>
            <person name="Larimer J."/>
            <person name="McCowan C."/>
            <person name="Murphy C."/>
            <person name="Pearson M."/>
            <person name="Poon T.W."/>
            <person name="Priest M."/>
            <person name="Roberts A."/>
            <person name="Saif S."/>
            <person name="Shea T."/>
            <person name="Sykes S."/>
            <person name="Wortman J."/>
            <person name="Nusbaum C."/>
            <person name="Birren B."/>
        </authorList>
    </citation>
    <scope>NUCLEOTIDE SEQUENCE [LARGE SCALE GENOMIC DNA]</scope>
    <source>
        <strain evidence="4">APO3</strain>
    </source>
</reference>
<keyword evidence="1" id="KW-0560">Oxidoreductase</keyword>
<dbReference type="Gene3D" id="3.40.50.720">
    <property type="entry name" value="NAD(P)-binding Rossmann-like Domain"/>
    <property type="match status" value="1"/>
</dbReference>
<dbReference type="RefSeq" id="XP_009843381.1">
    <property type="nucleotide sequence ID" value="XM_009845079.1"/>
</dbReference>
<dbReference type="CDD" id="cd05289">
    <property type="entry name" value="MDR_like_2"/>
    <property type="match status" value="1"/>
</dbReference>
<dbReference type="PANTHER" id="PTHR44573">
    <property type="entry name" value="NADPH-DEPENDENT ALKENAL/ONE OXIDOREDUCTASE, CHLOROPLASTIC"/>
    <property type="match status" value="1"/>
</dbReference>
<dbReference type="SUPFAM" id="SSF51735">
    <property type="entry name" value="NAD(P)-binding Rossmann-fold domains"/>
    <property type="match status" value="1"/>
</dbReference>
<dbReference type="PANTHER" id="PTHR44573:SF1">
    <property type="entry name" value="NADPH-DEPENDENT ALKENAL_ONE OXIDOREDUCTASE, CHLOROPLASTIC"/>
    <property type="match status" value="1"/>
</dbReference>
<proteinExistence type="predicted"/>
<protein>
    <recommendedName>
        <fullName evidence="3">Enoyl reductase (ER) domain-containing protein</fullName>
    </recommendedName>
</protein>